<evidence type="ECO:0000313" key="2">
    <source>
        <dbReference type="EMBL" id="EGZ09160.1"/>
    </source>
</evidence>
<dbReference type="InterPro" id="IPR016024">
    <property type="entry name" value="ARM-type_fold"/>
</dbReference>
<protein>
    <recommendedName>
        <fullName evidence="1">Integrator complex subunit 4/Protein SIEL C-terminal Ig-like domain-containing protein</fullName>
    </recommendedName>
</protein>
<organism evidence="2 3">
    <name type="scientific">Phytophthora sojae (strain P6497)</name>
    <name type="common">Soybean stem and root rot agent</name>
    <name type="synonym">Phytophthora megasperma f. sp. glycines</name>
    <dbReference type="NCBI Taxonomy" id="1094619"/>
    <lineage>
        <taxon>Eukaryota</taxon>
        <taxon>Sar</taxon>
        <taxon>Stramenopiles</taxon>
        <taxon>Oomycota</taxon>
        <taxon>Peronosporomycetes</taxon>
        <taxon>Peronosporales</taxon>
        <taxon>Peronosporaceae</taxon>
        <taxon>Phytophthora</taxon>
    </lineage>
</organism>
<dbReference type="KEGG" id="psoj:PHYSODRAFT_318877"/>
<dbReference type="SUPFAM" id="SSF48371">
    <property type="entry name" value="ARM repeat"/>
    <property type="match status" value="1"/>
</dbReference>
<dbReference type="Proteomes" id="UP000002640">
    <property type="component" value="Unassembled WGS sequence"/>
</dbReference>
<dbReference type="Pfam" id="PF25458">
    <property type="entry name" value="INTS4_C"/>
    <property type="match status" value="1"/>
</dbReference>
<keyword evidence="3" id="KW-1185">Reference proteome</keyword>
<gene>
    <name evidence="2" type="ORF">PHYSODRAFT_318877</name>
</gene>
<dbReference type="OMA" id="WPTALIK"/>
<reference evidence="2 3" key="1">
    <citation type="journal article" date="2006" name="Science">
        <title>Phytophthora genome sequences uncover evolutionary origins and mechanisms of pathogenesis.</title>
        <authorList>
            <person name="Tyler B.M."/>
            <person name="Tripathy S."/>
            <person name="Zhang X."/>
            <person name="Dehal P."/>
            <person name="Jiang R.H."/>
            <person name="Aerts A."/>
            <person name="Arredondo F.D."/>
            <person name="Baxter L."/>
            <person name="Bensasson D."/>
            <person name="Beynon J.L."/>
            <person name="Chapman J."/>
            <person name="Damasceno C.M."/>
            <person name="Dorrance A.E."/>
            <person name="Dou D."/>
            <person name="Dickerman A.W."/>
            <person name="Dubchak I.L."/>
            <person name="Garbelotto M."/>
            <person name="Gijzen M."/>
            <person name="Gordon S.G."/>
            <person name="Govers F."/>
            <person name="Grunwald N.J."/>
            <person name="Huang W."/>
            <person name="Ivors K.L."/>
            <person name="Jones R.W."/>
            <person name="Kamoun S."/>
            <person name="Krampis K."/>
            <person name="Lamour K.H."/>
            <person name="Lee M.K."/>
            <person name="McDonald W.H."/>
            <person name="Medina M."/>
            <person name="Meijer H.J."/>
            <person name="Nordberg E.K."/>
            <person name="Maclean D.J."/>
            <person name="Ospina-Giraldo M.D."/>
            <person name="Morris P.F."/>
            <person name="Phuntumart V."/>
            <person name="Putnam N.H."/>
            <person name="Rash S."/>
            <person name="Rose J.K."/>
            <person name="Sakihama Y."/>
            <person name="Salamov A.A."/>
            <person name="Savidor A."/>
            <person name="Scheuring C.F."/>
            <person name="Smith B.M."/>
            <person name="Sobral B.W."/>
            <person name="Terry A."/>
            <person name="Torto-Alalibo T.A."/>
            <person name="Win J."/>
            <person name="Xu Z."/>
            <person name="Zhang H."/>
            <person name="Grigoriev I.V."/>
            <person name="Rokhsar D.S."/>
            <person name="Boore J.L."/>
        </authorList>
    </citation>
    <scope>NUCLEOTIDE SEQUENCE [LARGE SCALE GENOMIC DNA]</scope>
    <source>
        <strain evidence="2 3">P6497</strain>
    </source>
</reference>
<evidence type="ECO:0000259" key="1">
    <source>
        <dbReference type="Pfam" id="PF25458"/>
    </source>
</evidence>
<dbReference type="EMBL" id="JH159160">
    <property type="protein sequence ID" value="EGZ09160.1"/>
    <property type="molecule type" value="Genomic_DNA"/>
</dbReference>
<dbReference type="InterPro" id="IPR057412">
    <property type="entry name" value="INTS4_C"/>
</dbReference>
<dbReference type="GeneID" id="20644264"/>
<dbReference type="RefSeq" id="XP_009535793.1">
    <property type="nucleotide sequence ID" value="XM_009537498.1"/>
</dbReference>
<sequence>MAVLDAIRAKLQSTSDPHLQARLLLQYSSAAASPGAKTAAAIDFLFSFLQQNQTQAEAQGDGNQTSKDAGSSGAIVVGAIVRGLRQLLAVKPAVVQPMIQVDAMGEQLMQCMSVGEDFKLRRDMLRIVVDCLMLTNKFAQVETLLHVCVRDHDAGMQAICLRGYLRLHDAGRSFAAETASSPGAKDAVGNHFDRLAAFVLFAQSEEVRVLAAQVLVALADLHPQHEVASRRFFPSSISMAVAKTTLFLPEKAFYVLCMAGSDVSASVRVEVARCLRGFSRVLASEVVEHAVLKTQIDEAVVDVTPEALEMNTRRMLSSGVLLSLLEDIDGDVAAEASRTIARLSEMTTKPDAGVGRWSQRAMERAITAHFDALPRASVPSSATLCRVLVSSVGRLLVCGDSLSTKTDFTISSADLSCLIRSASIDADSIKPAVVDILVVLQYCDLSSAWAVQRIIDFVLDSVGSSSFDYPSSDRESEDSDTPDCWGKRILVVLRDLGKKCSKVLKADVALSDRLRQEASSQRRFLKSVCHALLGQTESPRHDKSKDANKSPFDVSSLFFLKTPPTSSPHIPARDSSTVSSQVADSMDTLRKSPTDGNVAVYLKAIQRLRTAFAVDAVDISVRVADVIVRLRQHVHSFPDASAAPAPTAHKYVSMQAMLSTSPSVSSGHTSSTSVDNQDQKEAQVFASLRIPVDLEKSCQEVVDVASDTYVKAFALSSSPRAELLQLILLGRVGLVLSLLQNSSDSLLKIEKLRWIAKEATRLRFLVSDNHHQGEMWLPTQLLSDVSSLDDVKRAFVVIVRKAWPTALIKAAIHRLTRAANGSGVIYRRPAIAHASIVEPTTSASAKPEPREITANWPFEQRVRFLLTSVRDITQVFVKSVLPNGDVEYHHVPAKRVCNQGSRKHMVDHTITLTVSPFSDPTAFTVTVCLGHPTLPGSVKPNTPGSRETSPRIFKEISASVRVPIFHRTSSTLRHAKS</sequence>
<evidence type="ECO:0000313" key="3">
    <source>
        <dbReference type="Proteomes" id="UP000002640"/>
    </source>
</evidence>
<accession>G5A755</accession>
<dbReference type="AlphaFoldDB" id="G5A755"/>
<proteinExistence type="predicted"/>
<name>G5A755_PHYSP</name>
<dbReference type="InParanoid" id="G5A755"/>
<feature type="domain" description="Integrator complex subunit 4/Protein SIEL C-terminal Ig-like" evidence="1">
    <location>
        <begin position="836"/>
        <end position="967"/>
    </location>
</feature>